<evidence type="ECO:0000256" key="1">
    <source>
        <dbReference type="SAM" id="MobiDB-lite"/>
    </source>
</evidence>
<evidence type="ECO:0000313" key="3">
    <source>
        <dbReference type="Proteomes" id="UP000230423"/>
    </source>
</evidence>
<feature type="compositionally biased region" description="Basic residues" evidence="1">
    <location>
        <begin position="1"/>
        <end position="14"/>
    </location>
</feature>
<feature type="region of interest" description="Disordered" evidence="1">
    <location>
        <begin position="1"/>
        <end position="24"/>
    </location>
</feature>
<reference evidence="2 3" key="1">
    <citation type="submission" date="2015-09" db="EMBL/GenBank/DDBJ databases">
        <title>Draft genome of the parasitic nematode Teladorsagia circumcincta isolate WARC Sus (inbred).</title>
        <authorList>
            <person name="Mitreva M."/>
        </authorList>
    </citation>
    <scope>NUCLEOTIDE SEQUENCE [LARGE SCALE GENOMIC DNA]</scope>
    <source>
        <strain evidence="2 3">S</strain>
    </source>
</reference>
<protein>
    <submittedName>
        <fullName evidence="2">Uncharacterized protein</fullName>
    </submittedName>
</protein>
<proteinExistence type="predicted"/>
<accession>A0A2G9TKX3</accession>
<keyword evidence="3" id="KW-1185">Reference proteome</keyword>
<organism evidence="2 3">
    <name type="scientific">Teladorsagia circumcincta</name>
    <name type="common">Brown stomach worm</name>
    <name type="synonym">Ostertagia circumcincta</name>
    <dbReference type="NCBI Taxonomy" id="45464"/>
    <lineage>
        <taxon>Eukaryota</taxon>
        <taxon>Metazoa</taxon>
        <taxon>Ecdysozoa</taxon>
        <taxon>Nematoda</taxon>
        <taxon>Chromadorea</taxon>
        <taxon>Rhabditida</taxon>
        <taxon>Rhabditina</taxon>
        <taxon>Rhabditomorpha</taxon>
        <taxon>Strongyloidea</taxon>
        <taxon>Trichostrongylidae</taxon>
        <taxon>Teladorsagia</taxon>
    </lineage>
</organism>
<dbReference type="AlphaFoldDB" id="A0A2G9TKX3"/>
<name>A0A2G9TKX3_TELCI</name>
<dbReference type="EMBL" id="KZ360614">
    <property type="protein sequence ID" value="PIO58597.1"/>
    <property type="molecule type" value="Genomic_DNA"/>
</dbReference>
<gene>
    <name evidence="2" type="ORF">TELCIR_19964</name>
</gene>
<evidence type="ECO:0000313" key="2">
    <source>
        <dbReference type="EMBL" id="PIO58597.1"/>
    </source>
</evidence>
<dbReference type="Proteomes" id="UP000230423">
    <property type="component" value="Unassembled WGS sequence"/>
</dbReference>
<sequence length="46" mass="5411">MKRLMQRSWKRAKQHMLSAGPGTRKRLLKQSCSWLPSEVRSPLENC</sequence>